<dbReference type="GeneID" id="96999234"/>
<feature type="transmembrane region" description="Helical" evidence="1">
    <location>
        <begin position="39"/>
        <end position="59"/>
    </location>
</feature>
<reference evidence="2 3" key="1">
    <citation type="submission" date="2012-01" db="EMBL/GenBank/DDBJ databases">
        <title>The Genome Sequence of Helcococcus kunzii ATCC 51366.</title>
        <authorList>
            <consortium name="The Broad Institute Genome Sequencing Platform"/>
            <person name="Earl A."/>
            <person name="Ward D."/>
            <person name="Feldgarden M."/>
            <person name="Gevers D."/>
            <person name="Huys G."/>
            <person name="Young S.K."/>
            <person name="Zeng Q."/>
            <person name="Gargeya S."/>
            <person name="Fitzgerald M."/>
            <person name="Haas B."/>
            <person name="Abouelleil A."/>
            <person name="Alvarado L."/>
            <person name="Arachchi H.M."/>
            <person name="Berlin A."/>
            <person name="Chapman S.B."/>
            <person name="Gearin G."/>
            <person name="Goldberg J."/>
            <person name="Griggs A."/>
            <person name="Gujja S."/>
            <person name="Hansen M."/>
            <person name="Heiman D."/>
            <person name="Howarth C."/>
            <person name="Larimer J."/>
            <person name="Lui A."/>
            <person name="MacDonald P.J.P."/>
            <person name="McCowen C."/>
            <person name="Montmayeur A."/>
            <person name="Murphy C."/>
            <person name="Neiman D."/>
            <person name="Pearson M."/>
            <person name="Priest M."/>
            <person name="Roberts A."/>
            <person name="Saif S."/>
            <person name="Shea T."/>
            <person name="Sisk P."/>
            <person name="Stolte C."/>
            <person name="Sykes S."/>
            <person name="Wortman J."/>
            <person name="Nusbaum C."/>
            <person name="Birren B."/>
        </authorList>
    </citation>
    <scope>NUCLEOTIDE SEQUENCE [LARGE SCALE GENOMIC DNA]</scope>
    <source>
        <strain evidence="2 3">ATCC 51366</strain>
    </source>
</reference>
<dbReference type="HOGENOM" id="CLU_1584214_0_0_9"/>
<dbReference type="AlphaFoldDB" id="H3NPI9"/>
<accession>H3NPI9</accession>
<dbReference type="Proteomes" id="UP000004191">
    <property type="component" value="Unassembled WGS sequence"/>
</dbReference>
<name>H3NPI9_9FIRM</name>
<dbReference type="EMBL" id="AGEI01000024">
    <property type="protein sequence ID" value="EHR33217.1"/>
    <property type="molecule type" value="Genomic_DNA"/>
</dbReference>
<sequence length="168" mass="20121">MSKNEIYIFATVNLLNLFIVFMIYKISRDRDKIRIHVKNRLITNVFIGLFFVIYLAIIWERFSNIYILGSLIVMLVLTVYMNLIAPYIVGIGDEFIYYSNNRSYGSFPVRKIRIDNLKNVKLTIKREKDYVKLEVLRTQLYQIYRLDDLEEIKKVLDGKIYKIEDRSK</sequence>
<evidence type="ECO:0000313" key="2">
    <source>
        <dbReference type="EMBL" id="EHR33217.1"/>
    </source>
</evidence>
<evidence type="ECO:0000256" key="1">
    <source>
        <dbReference type="SAM" id="Phobius"/>
    </source>
</evidence>
<keyword evidence="3" id="KW-1185">Reference proteome</keyword>
<proteinExistence type="predicted"/>
<keyword evidence="1" id="KW-0472">Membrane</keyword>
<feature type="transmembrane region" description="Helical" evidence="1">
    <location>
        <begin position="6"/>
        <end position="27"/>
    </location>
</feature>
<protein>
    <submittedName>
        <fullName evidence="2">Uncharacterized protein</fullName>
    </submittedName>
</protein>
<dbReference type="RefSeq" id="WP_005398776.1">
    <property type="nucleotide sequence ID" value="NZ_JH601088.1"/>
</dbReference>
<organism evidence="2 3">
    <name type="scientific">Helcococcus kunzii ATCC 51366</name>
    <dbReference type="NCBI Taxonomy" id="883114"/>
    <lineage>
        <taxon>Bacteria</taxon>
        <taxon>Bacillati</taxon>
        <taxon>Bacillota</taxon>
        <taxon>Tissierellia</taxon>
        <taxon>Tissierellales</taxon>
        <taxon>Peptoniphilaceae</taxon>
        <taxon>Helcococcus</taxon>
    </lineage>
</organism>
<keyword evidence="1" id="KW-1133">Transmembrane helix</keyword>
<feature type="transmembrane region" description="Helical" evidence="1">
    <location>
        <begin position="65"/>
        <end position="89"/>
    </location>
</feature>
<gene>
    <name evidence="2" type="ORF">HMPREF9709_01261</name>
</gene>
<comment type="caution">
    <text evidence="2">The sequence shown here is derived from an EMBL/GenBank/DDBJ whole genome shotgun (WGS) entry which is preliminary data.</text>
</comment>
<evidence type="ECO:0000313" key="3">
    <source>
        <dbReference type="Proteomes" id="UP000004191"/>
    </source>
</evidence>
<keyword evidence="1" id="KW-0812">Transmembrane</keyword>